<organism evidence="1">
    <name type="scientific">viral metagenome</name>
    <dbReference type="NCBI Taxonomy" id="1070528"/>
    <lineage>
        <taxon>unclassified sequences</taxon>
        <taxon>metagenomes</taxon>
        <taxon>organismal metagenomes</taxon>
    </lineage>
</organism>
<reference evidence="1" key="1">
    <citation type="journal article" date="2020" name="Nature">
        <title>Giant virus diversity and host interactions through global metagenomics.</title>
        <authorList>
            <person name="Schulz F."/>
            <person name="Roux S."/>
            <person name="Paez-Espino D."/>
            <person name="Jungbluth S."/>
            <person name="Walsh D.A."/>
            <person name="Denef V.J."/>
            <person name="McMahon K.D."/>
            <person name="Konstantinidis K.T."/>
            <person name="Eloe-Fadrosh E.A."/>
            <person name="Kyrpides N.C."/>
            <person name="Woyke T."/>
        </authorList>
    </citation>
    <scope>NUCLEOTIDE SEQUENCE</scope>
    <source>
        <strain evidence="1">GVMAG-M-3300025860-12</strain>
    </source>
</reference>
<dbReference type="EMBL" id="MN740323">
    <property type="protein sequence ID" value="QHU00108.1"/>
    <property type="molecule type" value="Genomic_DNA"/>
</dbReference>
<proteinExistence type="predicted"/>
<accession>A0A6C0J7Y5</accession>
<dbReference type="AlphaFoldDB" id="A0A6C0J7Y5"/>
<protein>
    <submittedName>
        <fullName evidence="1">Uncharacterized protein</fullName>
    </submittedName>
</protein>
<evidence type="ECO:0000313" key="1">
    <source>
        <dbReference type="EMBL" id="QHU00108.1"/>
    </source>
</evidence>
<name>A0A6C0J7Y5_9ZZZZ</name>
<sequence length="148" mass="17073">MSSDRTIYDKEAYLVKTNESNKPLKWMLDLNAHENCEICGDKPNISVHPNRVELESELFGLDRKLSRDPKSKYQKSEIIADSLNYAPAYVCERNIQNSSFLSQDISNQYMEDLRKQSPEGFNNNTNTNKCKLTNFLDNNNIDTSNKVN</sequence>